<dbReference type="Proteomes" id="UP001143910">
    <property type="component" value="Unassembled WGS sequence"/>
</dbReference>
<name>A0ACC1MVM6_9HYPO</name>
<protein>
    <submittedName>
        <fullName evidence="1">Uncharacterized protein</fullName>
    </submittedName>
</protein>
<comment type="caution">
    <text evidence="1">The sequence shown here is derived from an EMBL/GenBank/DDBJ whole genome shotgun (WGS) entry which is preliminary data.</text>
</comment>
<accession>A0ACC1MVM6</accession>
<gene>
    <name evidence="1" type="ORF">NQ176_g8255</name>
</gene>
<evidence type="ECO:0000313" key="1">
    <source>
        <dbReference type="EMBL" id="KAJ2970301.1"/>
    </source>
</evidence>
<keyword evidence="2" id="KW-1185">Reference proteome</keyword>
<evidence type="ECO:0000313" key="2">
    <source>
        <dbReference type="Proteomes" id="UP001143910"/>
    </source>
</evidence>
<dbReference type="EMBL" id="JANJQO010001562">
    <property type="protein sequence ID" value="KAJ2970301.1"/>
    <property type="molecule type" value="Genomic_DNA"/>
</dbReference>
<sequence>MEYDAREIAQHNTATNAWFIIHGDVYDITKYIADHPGGIDVMVEAAGTNASDVFDDAGHSEDVLEIMTKYKIGTVKGSQKQKPKSKPMTLVKLSASEDAKKQVASSKGHTASKIVNLSLFAVAVGGTYYMTRHQGFKLPQWLLRIFEHKTTVKGGFGFTEGLLAGGGAFAVVDYLLAQRCAQLIWSSKSFTSYPPHMKIPEIIQEDTLLQRGLLDPVTYSYLPLESKALVAPNIYRFTFTLPSKSTVLGLPIGQHVVIKAEIDGESVSRSYTPVSNNKDLGVLELVIKVYPDGKLTSKYLKDLKKGDEVLFRGPKGAMRYHRELCGRIGMVAGGTGITPMFQLIRAICEDDRDLTKVSLVYANRSEGDILLRTELDTFARRYPKNFEVYYMLDQPPADWKFGSGYVTQDVIREKLPASSANTKIMLCGPPGMVNAAKKSLVALGFRQPGATPKMTDQIFLF</sequence>
<proteinExistence type="predicted"/>
<reference evidence="1" key="1">
    <citation type="submission" date="2022-08" db="EMBL/GenBank/DDBJ databases">
        <title>Genome Sequence of Lecanicillium fungicola.</title>
        <authorList>
            <person name="Buettner E."/>
        </authorList>
    </citation>
    <scope>NUCLEOTIDE SEQUENCE</scope>
    <source>
        <strain evidence="1">Babe33</strain>
    </source>
</reference>
<organism evidence="1 2">
    <name type="scientific">Zarea fungicola</name>
    <dbReference type="NCBI Taxonomy" id="93591"/>
    <lineage>
        <taxon>Eukaryota</taxon>
        <taxon>Fungi</taxon>
        <taxon>Dikarya</taxon>
        <taxon>Ascomycota</taxon>
        <taxon>Pezizomycotina</taxon>
        <taxon>Sordariomycetes</taxon>
        <taxon>Hypocreomycetidae</taxon>
        <taxon>Hypocreales</taxon>
        <taxon>Cordycipitaceae</taxon>
        <taxon>Zarea</taxon>
    </lineage>
</organism>